<evidence type="ECO:0000256" key="14">
    <source>
        <dbReference type="ARBA" id="ARBA00023180"/>
    </source>
</evidence>
<keyword evidence="10" id="KW-0946">Virion</keyword>
<evidence type="ECO:0000313" key="22">
    <source>
        <dbReference type="Proteomes" id="UP000174808"/>
    </source>
</evidence>
<dbReference type="KEGG" id="vg:65100104"/>
<evidence type="ECO:0000256" key="8">
    <source>
        <dbReference type="ARBA" id="ARBA00022804"/>
    </source>
</evidence>
<evidence type="ECO:0000256" key="3">
    <source>
        <dbReference type="ARBA" id="ARBA00004625"/>
    </source>
</evidence>
<evidence type="ECO:0000256" key="7">
    <source>
        <dbReference type="ARBA" id="ARBA00022729"/>
    </source>
</evidence>
<dbReference type="GO" id="GO:0019062">
    <property type="term" value="P:virion attachment to host cell"/>
    <property type="evidence" value="ECO:0007669"/>
    <property type="project" value="UniProtKB-KW"/>
</dbReference>
<keyword evidence="15" id="KW-1038">Host endoplasmic reticulum</keyword>
<feature type="transmembrane region" description="Helical" evidence="18">
    <location>
        <begin position="363"/>
        <end position="384"/>
    </location>
</feature>
<keyword evidence="11" id="KW-1043">Host membrane</keyword>
<keyword evidence="13 18" id="KW-0472">Membrane</keyword>
<proteinExistence type="predicted"/>
<organism evidence="21 22">
    <name type="scientific">Facey's Paddock virus</name>
    <dbReference type="NCBI Taxonomy" id="159143"/>
    <lineage>
        <taxon>Viruses</taxon>
        <taxon>Riboviria</taxon>
        <taxon>Orthornavirae</taxon>
        <taxon>Negarnaviricota</taxon>
        <taxon>Polyploviricotina</taxon>
        <taxon>Bunyaviricetes</taxon>
        <taxon>Elliovirales</taxon>
        <taxon>Peribunyaviridae</taxon>
        <taxon>Orthobunyavirus</taxon>
        <taxon>Orthobunyavirus faceyense</taxon>
    </lineage>
</organism>
<keyword evidence="5" id="KW-0945">Host-virus interaction</keyword>
<dbReference type="NCBIfam" id="TIGR04210">
    <property type="entry name" value="bunya_NSm"/>
    <property type="match status" value="1"/>
</dbReference>
<dbReference type="GO" id="GO:0055036">
    <property type="term" value="C:virion membrane"/>
    <property type="evidence" value="ECO:0007669"/>
    <property type="project" value="UniProtKB-SubCell"/>
</dbReference>
<dbReference type="InterPro" id="IPR005167">
    <property type="entry name" value="Bunya_G1"/>
</dbReference>
<dbReference type="Pfam" id="PF03563">
    <property type="entry name" value="Bunya_G2"/>
    <property type="match status" value="1"/>
</dbReference>
<evidence type="ECO:0000256" key="9">
    <source>
        <dbReference type="ARBA" id="ARBA00022812"/>
    </source>
</evidence>
<dbReference type="GeneID" id="65100104"/>
<feature type="transmembrane region" description="Helical" evidence="18">
    <location>
        <begin position="465"/>
        <end position="484"/>
    </location>
</feature>
<evidence type="ECO:0000256" key="10">
    <source>
        <dbReference type="ARBA" id="ARBA00022844"/>
    </source>
</evidence>
<keyword evidence="6 18" id="KW-0812">Transmembrane</keyword>
<keyword evidence="8" id="KW-1161">Viral attachment to host cell</keyword>
<feature type="domain" description="Bunyavirus glycoprotein G2" evidence="20">
    <location>
        <begin position="29"/>
        <end position="310"/>
    </location>
</feature>
<dbReference type="InterPro" id="IPR026400">
    <property type="entry name" value="Bunya_nonstruc_pro_NSm"/>
</dbReference>
<keyword evidence="14" id="KW-0325">Glycoprotein</keyword>
<keyword evidence="12 18" id="KW-1133">Transmembrane helix</keyword>
<evidence type="ECO:0000256" key="11">
    <source>
        <dbReference type="ARBA" id="ARBA00022870"/>
    </source>
</evidence>
<dbReference type="RefSeq" id="YP_010085067.1">
    <property type="nucleotide sequence ID" value="NC_055184.1"/>
</dbReference>
<dbReference type="GO" id="GO:0044178">
    <property type="term" value="C:host cell Golgi membrane"/>
    <property type="evidence" value="ECO:0007669"/>
    <property type="project" value="UniProtKB-SubCell"/>
</dbReference>
<dbReference type="InterPro" id="IPR005168">
    <property type="entry name" value="Bunya_G2"/>
</dbReference>
<evidence type="ECO:0000256" key="4">
    <source>
        <dbReference type="ARBA" id="ARBA00015294"/>
    </source>
</evidence>
<dbReference type="EMBL" id="KF697137">
    <property type="protein sequence ID" value="AHY22339.1"/>
    <property type="molecule type" value="Viral_cRNA"/>
</dbReference>
<evidence type="ECO:0000259" key="20">
    <source>
        <dbReference type="Pfam" id="PF03563"/>
    </source>
</evidence>
<evidence type="ECO:0000313" key="21">
    <source>
        <dbReference type="EMBL" id="AHY22339.1"/>
    </source>
</evidence>
<evidence type="ECO:0000256" key="5">
    <source>
        <dbReference type="ARBA" id="ARBA00022581"/>
    </source>
</evidence>
<protein>
    <recommendedName>
        <fullName evidence="4">Envelopment polyprotein</fullName>
    </recommendedName>
    <alternativeName>
        <fullName evidence="17">M polyprotein</fullName>
    </alternativeName>
</protein>
<feature type="transmembrane region" description="Helical" evidence="18">
    <location>
        <begin position="1386"/>
        <end position="1408"/>
    </location>
</feature>
<name>A0A023VZC4_9VIRU</name>
<evidence type="ECO:0000256" key="18">
    <source>
        <dbReference type="SAM" id="Phobius"/>
    </source>
</evidence>
<dbReference type="Pfam" id="PF03557">
    <property type="entry name" value="Bunya_G1"/>
    <property type="match status" value="1"/>
</dbReference>
<evidence type="ECO:0000259" key="19">
    <source>
        <dbReference type="Pfam" id="PF03557"/>
    </source>
</evidence>
<sequence length="1432" mass="163574">MKFVSILLFVSWLGATYQNPVSHRQIGERCFAGGSLIKTVNQTSGVSEVCVRDDISMIKSIVHTTKASDTAVNNYIRFYRVFIVKEWHDCNPFPDPKGTFMVLDVSSTNHLEPITYTCRTPCEITLDKDSAEVTLSSQKMNHYEISGSTINNGWFKNSISVSLEHTCEHITVSCGQKTVRFHACFRQHRSCTRFFKNSMMPARMTESICQNLEIILLTCFSFVCFIFLCIITKTYVAYVLIPVFYPFTYIYGRLYDKYFKLCENCLLAVHPFTPCETVCVCGSQYANTEQLRTHRMTNNCKGYKSLSKSRAMCKSKGCSFVVAIFCSIIFFSFITPINSQEYKLSDLPDEFTRLEEENTMLKIRLLVIKITISVISVTITVTSLTERKVFQELFNAIYRHCPFCGMIHRRRGLRVVNSTTNKCGTCICGYKEETEHGVEYEIFLKTMHQENVNCMFKPSQRHFRNFKILIAFLAMCMIITSVSADEKHCLKYKEPVKLSNLTECHSLWLNITECQINQSTLFETLKGEQLVTDFDKPDFTIMGQKYDIAMERIENAQNLHHMILLEYLHAKSNCLKYKQLKSNSGPYNIPWRTYIHGHGLDVCGQYSYKLICKCISTGMHCENTALDIYNEMRQFYTNNQENYNLDLNTVIKAIGLAMRGIGQMIIEEFFGESQIEELSNFLNMTSKNLGTNKQLIGLINFGLMLLDINQTKTPQIDPKPRTLQARSSIPTGTEITDWTKGQSKIKTCAEYSTLTCQSWRKTVNTKSFLMCKVSSKWHVYNWPEIPTVVRNSKLCLGDYHCNMEFTPIDADEALKQLRCYKTEFVPSPDGMDESIKKCTLEKFGGCTTANGHSWTIMVCNGRYYQTNTREHAKDGLLNSYCFEPKCQSGRHPIHKSFLNNCIWKESSRQIIETRTIEYNNIEDYKKSVESDIKSDLTIHHFKPTKNLPLVTPTYISVVADGTMVSDGIQNAYVKGTIPGISGVATGLHVKTPDGILLMDIIVYVRKALYKANYEKIYSTGPTIGINVKHNEKCTGTCPEHIPKDEGWLTFSKEHTSNWGCEEYGCFAINSGCLYGSCQDIIRPELDIYKQQGEEQTLLELCITLPHETFCNDLDVLEPVITDKLQLDFQTTQSDHLPELVALKKGLILTGQLNDLGNTAAMCGSVQLVNKTIYGQGNPKFDFICHAMRRKDVIVRRCYDNHYSTCALLKQRNDLLHKEVNDQMSITVNGKNLGLINFRLNLGDLNYKLFVNEPNFELTGQCAGCISCADEISCQLNIIADHEFTCKVSSSCNLYISNMMITPANHIYNLKVSCREHVSNIDLAVCGRSFSLHATLKQHSQKLDLSALDETNFVKEEDLRCGTWLCKVKDEGLSFLTRSIFGSLGTYWSYFIYGLIFMILLFIAIYFLYPLCKRLKGLLEENEREYLIESKMK</sequence>
<evidence type="ECO:0000256" key="12">
    <source>
        <dbReference type="ARBA" id="ARBA00022989"/>
    </source>
</evidence>
<evidence type="ECO:0000256" key="13">
    <source>
        <dbReference type="ARBA" id="ARBA00023136"/>
    </source>
</evidence>
<dbReference type="GO" id="GO:0044167">
    <property type="term" value="C:host cell endoplasmic reticulum membrane"/>
    <property type="evidence" value="ECO:0007669"/>
    <property type="project" value="UniProtKB-SubCell"/>
</dbReference>
<keyword evidence="7" id="KW-0732">Signal</keyword>
<evidence type="ECO:0000256" key="2">
    <source>
        <dbReference type="ARBA" id="ARBA00004252"/>
    </source>
</evidence>
<comment type="subcellular location">
    <subcellularLocation>
        <location evidence="2">Host Golgi apparatus membrane</location>
        <topology evidence="2">Multi-pass membrane protein</topology>
    </subcellularLocation>
    <subcellularLocation>
        <location evidence="3">Host endoplasmic reticulum membrane</location>
    </subcellularLocation>
    <subcellularLocation>
        <location evidence="1">Virion membrane</location>
    </subcellularLocation>
</comment>
<feature type="domain" description="Bunyavirus glycoprotein G1" evidence="19">
    <location>
        <begin position="524"/>
        <end position="1371"/>
    </location>
</feature>
<dbReference type="Proteomes" id="UP000174808">
    <property type="component" value="Genome"/>
</dbReference>
<keyword evidence="16" id="KW-1160">Virus entry into host cell</keyword>
<feature type="transmembrane region" description="Helical" evidence="18">
    <location>
        <begin position="214"/>
        <end position="247"/>
    </location>
</feature>
<evidence type="ECO:0000256" key="1">
    <source>
        <dbReference type="ARBA" id="ARBA00004182"/>
    </source>
</evidence>
<dbReference type="GO" id="GO:0046718">
    <property type="term" value="P:symbiont entry into host cell"/>
    <property type="evidence" value="ECO:0007669"/>
    <property type="project" value="UniProtKB-KW"/>
</dbReference>
<dbReference type="GO" id="GO:0044003">
    <property type="term" value="P:symbiont-mediated perturbation of host process"/>
    <property type="evidence" value="ECO:0007669"/>
    <property type="project" value="InterPro"/>
</dbReference>
<evidence type="ECO:0000256" key="17">
    <source>
        <dbReference type="ARBA" id="ARBA00031199"/>
    </source>
</evidence>
<evidence type="ECO:0000256" key="6">
    <source>
        <dbReference type="ARBA" id="ARBA00022692"/>
    </source>
</evidence>
<keyword evidence="22" id="KW-1185">Reference proteome</keyword>
<feature type="transmembrane region" description="Helical" evidence="18">
    <location>
        <begin position="317"/>
        <end position="337"/>
    </location>
</feature>
<accession>A0A023VZC4</accession>
<keyword evidence="9" id="KW-1040">Host Golgi apparatus</keyword>
<reference evidence="21 22" key="1">
    <citation type="journal article" date="2014" name="J. Gen. Virol.">
        <title>Genomic and phylogenetic characterization of viruses included in the Manzanilla and Oropouche species complexes of the genus Orthobunyavirus, family Bunyaviridae.</title>
        <authorList>
            <person name="Ladner J.T."/>
            <person name="Savji N."/>
            <person name="Lofts L."/>
            <person name="Travassos da Rosa A."/>
            <person name="Wiley M.R."/>
            <person name="Gestole M.C."/>
            <person name="Rosen G.E."/>
            <person name="Guzman H."/>
            <person name="Vasconcelos P.F."/>
            <person name="Nunes M.R."/>
            <person name="J Kochel T."/>
            <person name="Lipkin W.I."/>
            <person name="Tesh R.B."/>
            <person name="Palacios G."/>
        </authorList>
    </citation>
    <scope>NUCLEOTIDE SEQUENCE [LARGE SCALE GENOMIC DNA]</scope>
    <source>
        <strain evidence="21">Aus Ch 16129</strain>
    </source>
</reference>
<evidence type="ECO:0000256" key="16">
    <source>
        <dbReference type="ARBA" id="ARBA00023296"/>
    </source>
</evidence>
<evidence type="ECO:0000256" key="15">
    <source>
        <dbReference type="ARBA" id="ARBA00023184"/>
    </source>
</evidence>